<dbReference type="OrthoDB" id="8370501at2759"/>
<evidence type="ECO:0000256" key="1">
    <source>
        <dbReference type="SAM" id="Phobius"/>
    </source>
</evidence>
<accession>A0A4Y2M5K7</accession>
<feature type="chain" id="PRO_5021295328" evidence="2">
    <location>
        <begin position="21"/>
        <end position="242"/>
    </location>
</feature>
<keyword evidence="1" id="KW-0472">Membrane</keyword>
<gene>
    <name evidence="3" type="ORF">AVEN_99359_1</name>
</gene>
<dbReference type="PANTHER" id="PTHR11161:SF0">
    <property type="entry name" value="O-ACYLTRANSFERASE LIKE PROTEIN"/>
    <property type="match status" value="1"/>
</dbReference>
<evidence type="ECO:0000313" key="4">
    <source>
        <dbReference type="Proteomes" id="UP000499080"/>
    </source>
</evidence>
<feature type="signal peptide" evidence="2">
    <location>
        <begin position="1"/>
        <end position="20"/>
    </location>
</feature>
<dbReference type="Proteomes" id="UP000499080">
    <property type="component" value="Unassembled WGS sequence"/>
</dbReference>
<dbReference type="AlphaFoldDB" id="A0A4Y2M5K7"/>
<feature type="transmembrane region" description="Helical" evidence="1">
    <location>
        <begin position="54"/>
        <end position="77"/>
    </location>
</feature>
<evidence type="ECO:0000256" key="2">
    <source>
        <dbReference type="SAM" id="SignalP"/>
    </source>
</evidence>
<comment type="caution">
    <text evidence="3">The sequence shown here is derived from an EMBL/GenBank/DDBJ whole genome shotgun (WGS) entry which is preliminary data.</text>
</comment>
<keyword evidence="4" id="KW-1185">Reference proteome</keyword>
<protein>
    <submittedName>
        <fullName evidence="3">Uncharacterized protein</fullName>
    </submittedName>
</protein>
<name>A0A4Y2M5K7_ARAVE</name>
<keyword evidence="1" id="KW-1133">Transmembrane helix</keyword>
<keyword evidence="2" id="KW-0732">Signal</keyword>
<evidence type="ECO:0000313" key="3">
    <source>
        <dbReference type="EMBL" id="GBN21844.1"/>
    </source>
</evidence>
<sequence>MITLKFLLVIVFLRVDRSFARSNYSAYFVDEFELANSTNALCHQPVRKKLTTEALFMLFVILLFVILTLIRSAVGVYESCKTSGKETHSSISERKEKAADGATYAEEEKKLFETSIYADFLTNLKKILDCFCIKSNARRILNTVSTQEQFSSLHGIRAITVIWTLIGHCGMFYGGAVTDITVAFTSFVPRCVICNSAPLRSLGISRLRISSTGTPTFNLGLSEGAPDNSKILKSSTEYDVPC</sequence>
<proteinExistence type="predicted"/>
<reference evidence="3 4" key="1">
    <citation type="journal article" date="2019" name="Sci. Rep.">
        <title>Orb-weaving spider Araneus ventricosus genome elucidates the spidroin gene catalogue.</title>
        <authorList>
            <person name="Kono N."/>
            <person name="Nakamura H."/>
            <person name="Ohtoshi R."/>
            <person name="Moran D.A.P."/>
            <person name="Shinohara A."/>
            <person name="Yoshida Y."/>
            <person name="Fujiwara M."/>
            <person name="Mori M."/>
            <person name="Tomita M."/>
            <person name="Arakawa K."/>
        </authorList>
    </citation>
    <scope>NUCLEOTIDE SEQUENCE [LARGE SCALE GENOMIC DNA]</scope>
</reference>
<dbReference type="EMBL" id="BGPR01006785">
    <property type="protein sequence ID" value="GBN21844.1"/>
    <property type="molecule type" value="Genomic_DNA"/>
</dbReference>
<keyword evidence="1" id="KW-0812">Transmembrane</keyword>
<dbReference type="PANTHER" id="PTHR11161">
    <property type="entry name" value="O-ACYLTRANSFERASE"/>
    <property type="match status" value="1"/>
</dbReference>
<organism evidence="3 4">
    <name type="scientific">Araneus ventricosus</name>
    <name type="common">Orbweaver spider</name>
    <name type="synonym">Epeira ventricosa</name>
    <dbReference type="NCBI Taxonomy" id="182803"/>
    <lineage>
        <taxon>Eukaryota</taxon>
        <taxon>Metazoa</taxon>
        <taxon>Ecdysozoa</taxon>
        <taxon>Arthropoda</taxon>
        <taxon>Chelicerata</taxon>
        <taxon>Arachnida</taxon>
        <taxon>Araneae</taxon>
        <taxon>Araneomorphae</taxon>
        <taxon>Entelegynae</taxon>
        <taxon>Araneoidea</taxon>
        <taxon>Araneidae</taxon>
        <taxon>Araneus</taxon>
    </lineage>
</organism>
<dbReference type="InterPro" id="IPR052728">
    <property type="entry name" value="O2_lipid_transport_reg"/>
</dbReference>